<gene>
    <name evidence="1" type="ORF">RJT34_11709</name>
</gene>
<organism evidence="1 2">
    <name type="scientific">Clitoria ternatea</name>
    <name type="common">Butterfly pea</name>
    <dbReference type="NCBI Taxonomy" id="43366"/>
    <lineage>
        <taxon>Eukaryota</taxon>
        <taxon>Viridiplantae</taxon>
        <taxon>Streptophyta</taxon>
        <taxon>Embryophyta</taxon>
        <taxon>Tracheophyta</taxon>
        <taxon>Spermatophyta</taxon>
        <taxon>Magnoliopsida</taxon>
        <taxon>eudicotyledons</taxon>
        <taxon>Gunneridae</taxon>
        <taxon>Pentapetalae</taxon>
        <taxon>rosids</taxon>
        <taxon>fabids</taxon>
        <taxon>Fabales</taxon>
        <taxon>Fabaceae</taxon>
        <taxon>Papilionoideae</taxon>
        <taxon>50 kb inversion clade</taxon>
        <taxon>NPAAA clade</taxon>
        <taxon>indigoferoid/millettioid clade</taxon>
        <taxon>Phaseoleae</taxon>
        <taxon>Clitoria</taxon>
    </lineage>
</organism>
<comment type="caution">
    <text evidence="1">The sequence shown here is derived from an EMBL/GenBank/DDBJ whole genome shotgun (WGS) entry which is preliminary data.</text>
</comment>
<reference evidence="1 2" key="1">
    <citation type="submission" date="2024-01" db="EMBL/GenBank/DDBJ databases">
        <title>The genomes of 5 underutilized Papilionoideae crops provide insights into root nodulation and disease resistance.</title>
        <authorList>
            <person name="Yuan L."/>
        </authorList>
    </citation>
    <scope>NUCLEOTIDE SEQUENCE [LARGE SCALE GENOMIC DNA]</scope>
    <source>
        <strain evidence="1">LY-2023</strain>
        <tissue evidence="1">Leaf</tissue>
    </source>
</reference>
<dbReference type="Proteomes" id="UP001359559">
    <property type="component" value="Unassembled WGS sequence"/>
</dbReference>
<name>A0AAN9PJX5_CLITE</name>
<evidence type="ECO:0000313" key="2">
    <source>
        <dbReference type="Proteomes" id="UP001359559"/>
    </source>
</evidence>
<evidence type="ECO:0000313" key="1">
    <source>
        <dbReference type="EMBL" id="KAK7300858.1"/>
    </source>
</evidence>
<dbReference type="EMBL" id="JAYKXN010000003">
    <property type="protein sequence ID" value="KAK7300858.1"/>
    <property type="molecule type" value="Genomic_DNA"/>
</dbReference>
<dbReference type="AlphaFoldDB" id="A0AAN9PJX5"/>
<keyword evidence="2" id="KW-1185">Reference proteome</keyword>
<proteinExistence type="predicted"/>
<sequence>MYTVANFQRSNKPLRFLSFPEISSSNSNQRLVQHVHYLLSPPSPLYIKPLHSPITKIFSPHNSLLWHLLLVV</sequence>
<protein>
    <submittedName>
        <fullName evidence="1">Uncharacterized protein</fullName>
    </submittedName>
</protein>
<accession>A0AAN9PJX5</accession>